<feature type="binding site" evidence="9">
    <location>
        <position position="128"/>
    </location>
    <ligand>
        <name>NADPH</name>
        <dbReference type="ChEBI" id="CHEBI:57783"/>
    </ligand>
</feature>
<comment type="caution">
    <text evidence="9">Lacks conserved residue(s) required for the propagation of feature annotation.</text>
</comment>
<evidence type="ECO:0000256" key="9">
    <source>
        <dbReference type="HAMAP-Rule" id="MF_00183"/>
    </source>
</evidence>
<evidence type="ECO:0000256" key="3">
    <source>
        <dbReference type="ARBA" id="ARBA00022723"/>
    </source>
</evidence>
<evidence type="ECO:0000259" key="10">
    <source>
        <dbReference type="Pfam" id="PF02670"/>
    </source>
</evidence>
<dbReference type="PIRSF" id="PIRSF006205">
    <property type="entry name" value="Dxp_reductismrs"/>
    <property type="match status" value="1"/>
</dbReference>
<dbReference type="GO" id="GO:0030604">
    <property type="term" value="F:1-deoxy-D-xylulose-5-phosphate reductoisomerase activity"/>
    <property type="evidence" value="ECO:0007669"/>
    <property type="project" value="UniProtKB-UniRule"/>
</dbReference>
<dbReference type="KEGG" id="aram:KAR29_06980"/>
<evidence type="ECO:0000256" key="6">
    <source>
        <dbReference type="ARBA" id="ARBA00023211"/>
    </source>
</evidence>
<evidence type="ECO:0000256" key="7">
    <source>
        <dbReference type="ARBA" id="ARBA00023229"/>
    </source>
</evidence>
<keyword evidence="4 9" id="KW-0521">NADP</keyword>
<evidence type="ECO:0000256" key="1">
    <source>
        <dbReference type="ARBA" id="ARBA00005094"/>
    </source>
</evidence>
<feature type="binding site" evidence="9">
    <location>
        <position position="202"/>
    </location>
    <ligand>
        <name>1-deoxy-D-xylulose 5-phosphate</name>
        <dbReference type="ChEBI" id="CHEBI:57792"/>
    </ligand>
</feature>
<feature type="binding site" evidence="9">
    <location>
        <position position="221"/>
    </location>
    <ligand>
        <name>1-deoxy-D-xylulose 5-phosphate</name>
        <dbReference type="ChEBI" id="CHEBI:57792"/>
    </ligand>
</feature>
<feature type="binding site" evidence="9">
    <location>
        <position position="18"/>
    </location>
    <ligand>
        <name>NADPH</name>
        <dbReference type="ChEBI" id="CHEBI:57783"/>
    </ligand>
</feature>
<keyword evidence="9" id="KW-0460">Magnesium</keyword>
<evidence type="ECO:0000313" key="13">
    <source>
        <dbReference type="EMBL" id="QTX33720.1"/>
    </source>
</evidence>
<dbReference type="GO" id="GO:0070402">
    <property type="term" value="F:NADPH binding"/>
    <property type="evidence" value="ECO:0007669"/>
    <property type="project" value="InterPro"/>
</dbReference>
<feature type="binding site" evidence="9">
    <location>
        <position position="155"/>
    </location>
    <ligand>
        <name>1-deoxy-D-xylulose 5-phosphate</name>
        <dbReference type="ChEBI" id="CHEBI:57792"/>
    </ligand>
</feature>
<dbReference type="Gene3D" id="1.10.1740.10">
    <property type="match status" value="1"/>
</dbReference>
<dbReference type="AlphaFoldDB" id="A0A9Q7ABB5"/>
<dbReference type="InterPro" id="IPR036169">
    <property type="entry name" value="DXPR_C_sf"/>
</dbReference>
<keyword evidence="7 9" id="KW-0414">Isoprene biosynthesis</keyword>
<protein>
    <recommendedName>
        <fullName evidence="9">1-deoxy-D-xylulose 5-phosphate reductoisomerase</fullName>
        <shortName evidence="9">DXP reductoisomerase</shortName>
        <ecNumber evidence="9">1.1.1.267</ecNumber>
    </recommendedName>
    <alternativeName>
        <fullName evidence="9">1-deoxyxylulose-5-phosphate reductoisomerase</fullName>
    </alternativeName>
    <alternativeName>
        <fullName evidence="9">2-C-methyl-D-erythritol 4-phosphate synthase</fullName>
    </alternativeName>
</protein>
<keyword evidence="3 9" id="KW-0479">Metal-binding</keyword>
<comment type="catalytic activity">
    <reaction evidence="8">
        <text>2-C-methyl-D-erythritol 4-phosphate + NADP(+) = 1-deoxy-D-xylulose 5-phosphate + NADPH + H(+)</text>
        <dbReference type="Rhea" id="RHEA:13717"/>
        <dbReference type="ChEBI" id="CHEBI:15378"/>
        <dbReference type="ChEBI" id="CHEBI:57783"/>
        <dbReference type="ChEBI" id="CHEBI:57792"/>
        <dbReference type="ChEBI" id="CHEBI:58262"/>
        <dbReference type="ChEBI" id="CHEBI:58349"/>
        <dbReference type="EC" id="1.1.1.267"/>
    </reaction>
    <physiologicalReaction direction="right-to-left" evidence="8">
        <dbReference type="Rhea" id="RHEA:13719"/>
    </physiologicalReaction>
</comment>
<accession>A0A9Q7ABB5</accession>
<dbReference type="HAMAP" id="MF_00183">
    <property type="entry name" value="DXP_reductoisom"/>
    <property type="match status" value="1"/>
</dbReference>
<dbReference type="PANTHER" id="PTHR30525">
    <property type="entry name" value="1-DEOXY-D-XYLULOSE 5-PHOSPHATE REDUCTOISOMERASE"/>
    <property type="match status" value="1"/>
</dbReference>
<evidence type="ECO:0000259" key="11">
    <source>
        <dbReference type="Pfam" id="PF08436"/>
    </source>
</evidence>
<feature type="binding site" evidence="9">
    <location>
        <position position="20"/>
    </location>
    <ligand>
        <name>NADPH</name>
        <dbReference type="ChEBI" id="CHEBI:57783"/>
    </ligand>
</feature>
<keyword evidence="6 9" id="KW-0464">Manganese</keyword>
<dbReference type="InterPro" id="IPR036291">
    <property type="entry name" value="NAD(P)-bd_dom_sf"/>
</dbReference>
<feature type="binding site" evidence="9">
    <location>
        <position position="220"/>
    </location>
    <ligand>
        <name>1-deoxy-D-xylulose 5-phosphate</name>
        <dbReference type="ChEBI" id="CHEBI:57792"/>
    </ligand>
</feature>
<dbReference type="Proteomes" id="UP000671879">
    <property type="component" value="Chromosome"/>
</dbReference>
<dbReference type="NCBIfam" id="TIGR00243">
    <property type="entry name" value="Dxr"/>
    <property type="match status" value="1"/>
</dbReference>
<reference evidence="14" key="1">
    <citation type="submission" date="2021-04" db="EMBL/GenBank/DDBJ databases">
        <title>A novel Synergistetes isolate from a pyrite-forming mixed culture.</title>
        <authorList>
            <person name="Bunk B."/>
            <person name="Sproer C."/>
            <person name="Spring S."/>
            <person name="Pester M."/>
        </authorList>
    </citation>
    <scope>NUCLEOTIDE SEQUENCE [LARGE SCALE GENOMIC DNA]</scope>
    <source>
        <strain evidence="14">J.5.4.2-T.3.5.2</strain>
    </source>
</reference>
<dbReference type="SUPFAM" id="SSF69055">
    <property type="entry name" value="1-deoxy-D-xylulose-5-phosphate reductoisomerase, C-terminal domain"/>
    <property type="match status" value="1"/>
</dbReference>
<dbReference type="Pfam" id="PF13288">
    <property type="entry name" value="DXPR_C"/>
    <property type="match status" value="1"/>
</dbReference>
<feature type="binding site" evidence="9">
    <location>
        <position position="179"/>
    </location>
    <ligand>
        <name>1-deoxy-D-xylulose 5-phosphate</name>
        <dbReference type="ChEBI" id="CHEBI:57792"/>
    </ligand>
</feature>
<comment type="pathway">
    <text evidence="1 9">Isoprenoid biosynthesis; isopentenyl diphosphate biosynthesis via DXP pathway; isopentenyl diphosphate from 1-deoxy-D-xylulose 5-phosphate: step 1/6.</text>
</comment>
<feature type="binding site" evidence="9">
    <location>
        <position position="224"/>
    </location>
    <ligand>
        <name>Mn(2+)</name>
        <dbReference type="ChEBI" id="CHEBI:29035"/>
    </ligand>
</feature>
<evidence type="ECO:0000259" key="12">
    <source>
        <dbReference type="Pfam" id="PF13288"/>
    </source>
</evidence>
<feature type="domain" description="DXP reductoisomerase C-terminal" evidence="12">
    <location>
        <begin position="265"/>
        <end position="381"/>
    </location>
</feature>
<organism evidence="13 14">
    <name type="scientific">Aminithiophilus ramosus</name>
    <dbReference type="NCBI Taxonomy" id="3029084"/>
    <lineage>
        <taxon>Bacteria</taxon>
        <taxon>Thermotogati</taxon>
        <taxon>Synergistota</taxon>
        <taxon>Synergistia</taxon>
        <taxon>Synergistales</taxon>
        <taxon>Aminithiophilaceae</taxon>
        <taxon>Aminithiophilus</taxon>
    </lineage>
</organism>
<dbReference type="GO" id="GO:0030145">
    <property type="term" value="F:manganese ion binding"/>
    <property type="evidence" value="ECO:0007669"/>
    <property type="project" value="TreeGrafter"/>
</dbReference>
<feature type="binding site" evidence="9">
    <location>
        <position position="17"/>
    </location>
    <ligand>
        <name>NADPH</name>
        <dbReference type="ChEBI" id="CHEBI:57783"/>
    </ligand>
</feature>
<feature type="binding site" evidence="9">
    <location>
        <position position="19"/>
    </location>
    <ligand>
        <name>NADPH</name>
        <dbReference type="ChEBI" id="CHEBI:57783"/>
    </ligand>
</feature>
<evidence type="ECO:0000256" key="2">
    <source>
        <dbReference type="ARBA" id="ARBA00006825"/>
    </source>
</evidence>
<feature type="binding site" evidence="9">
    <location>
        <position position="129"/>
    </location>
    <ligand>
        <name>1-deoxy-D-xylulose 5-phosphate</name>
        <dbReference type="ChEBI" id="CHEBI:57792"/>
    </ligand>
</feature>
<dbReference type="InterPro" id="IPR003821">
    <property type="entry name" value="DXP_reductoisomerase"/>
</dbReference>
<evidence type="ECO:0000256" key="5">
    <source>
        <dbReference type="ARBA" id="ARBA00023002"/>
    </source>
</evidence>
<keyword evidence="14" id="KW-1185">Reference proteome</keyword>
<dbReference type="SUPFAM" id="SSF51735">
    <property type="entry name" value="NAD(P)-binding Rossmann-fold domains"/>
    <property type="match status" value="1"/>
</dbReference>
<dbReference type="Pfam" id="PF02670">
    <property type="entry name" value="DXP_reductoisom"/>
    <property type="match status" value="1"/>
</dbReference>
<comment type="function">
    <text evidence="9">Catalyzes the NADPH-dependent rearrangement and reduction of 1-deoxy-D-xylulose-5-phosphate (DXP) to 2-C-methyl-D-erythritol 4-phosphate (MEP).</text>
</comment>
<feature type="binding site" evidence="9">
    <location>
        <position position="153"/>
    </location>
    <ligand>
        <name>Mn(2+)</name>
        <dbReference type="ChEBI" id="CHEBI:29035"/>
    </ligand>
</feature>
<dbReference type="Gene3D" id="3.40.50.720">
    <property type="entry name" value="NAD(P)-binding Rossmann-like Domain"/>
    <property type="match status" value="1"/>
</dbReference>
<feature type="binding site" evidence="9">
    <location>
        <position position="224"/>
    </location>
    <ligand>
        <name>1-deoxy-D-xylulose 5-phosphate</name>
        <dbReference type="ChEBI" id="CHEBI:57792"/>
    </ligand>
</feature>
<dbReference type="Pfam" id="PF08436">
    <property type="entry name" value="DXP_redisom_C"/>
    <property type="match status" value="1"/>
</dbReference>
<dbReference type="InterPro" id="IPR026877">
    <property type="entry name" value="DXPR_C"/>
</dbReference>
<sequence length="398" mass="42923">MKDSRQDVIRLALMGATGSVGSSVLDVCRRFPERFQVEVLAAHSNDSALLPLVYEFRPALVALYDEKAAGRICPDLPADVHLLTGPDSLREALGQVPLDHVVFATSGTEAIPALLDALDASLDVSLANKESLVVAGQWVMPHIRHPHQLRPLDSEHSALWQCLRGESLSSITKVWLTASGGPFLDFTPEEMKRVTPADALSHPVWSMGAKVTVDSATLMNKGIEIIEAMRLFSLPLAQVDAVIQRKSLVHGFVAFVDGAVKALVSQPDMRLSAAAALAFPERLLLEESLALPDPWLWNLSFEKLDGSRFPCFRLAREAALGGGGAPIVLVGADEVAVAAFLNGLITFTAIGDVVEATLSSLGGETPSTLEDALDLLDRSRQYARSFVCGSRAERRYLL</sequence>
<comment type="similarity">
    <text evidence="2 9">Belongs to the DXR family.</text>
</comment>
<dbReference type="InterPro" id="IPR013644">
    <property type="entry name" value="DXP_reductoisomerase_C"/>
</dbReference>
<gene>
    <name evidence="9" type="primary">dxr</name>
    <name evidence="13" type="ORF">KAR29_06980</name>
</gene>
<dbReference type="InterPro" id="IPR013512">
    <property type="entry name" value="DXP_reductoisomerase_N"/>
</dbReference>
<feature type="binding site" evidence="9">
    <location>
        <position position="215"/>
    </location>
    <ligand>
        <name>1-deoxy-D-xylulose 5-phosphate</name>
        <dbReference type="ChEBI" id="CHEBI:57792"/>
    </ligand>
</feature>
<evidence type="ECO:0000256" key="8">
    <source>
        <dbReference type="ARBA" id="ARBA00048543"/>
    </source>
</evidence>
<feature type="binding site" evidence="9">
    <location>
        <position position="130"/>
    </location>
    <ligand>
        <name>NADPH</name>
        <dbReference type="ChEBI" id="CHEBI:57783"/>
    </ligand>
</feature>
<feature type="domain" description="1-deoxy-D-xylulose 5-phosphate reductoisomerase N-terminal" evidence="10">
    <location>
        <begin position="11"/>
        <end position="136"/>
    </location>
</feature>
<feature type="domain" description="1-deoxy-D-xylulose 5-phosphate reductoisomerase C-terminal" evidence="11">
    <location>
        <begin position="150"/>
        <end position="232"/>
    </location>
</feature>
<dbReference type="EC" id="1.1.1.267" evidence="9"/>
<comment type="cofactor">
    <cofactor evidence="9">
        <name>Mg(2+)</name>
        <dbReference type="ChEBI" id="CHEBI:18420"/>
    </cofactor>
    <cofactor evidence="9">
        <name>Mn(2+)</name>
        <dbReference type="ChEBI" id="CHEBI:29035"/>
    </cofactor>
</comment>
<evidence type="ECO:0000313" key="14">
    <source>
        <dbReference type="Proteomes" id="UP000671879"/>
    </source>
</evidence>
<name>A0A9Q7ABB5_9BACT</name>
<feature type="binding site" evidence="9">
    <location>
        <position position="154"/>
    </location>
    <ligand>
        <name>1-deoxy-D-xylulose 5-phosphate</name>
        <dbReference type="ChEBI" id="CHEBI:57792"/>
    </ligand>
</feature>
<dbReference type="GO" id="GO:0051484">
    <property type="term" value="P:isopentenyl diphosphate biosynthetic process, methylerythritol 4-phosphate pathway involved in terpenoid biosynthetic process"/>
    <property type="evidence" value="ECO:0007669"/>
    <property type="project" value="TreeGrafter"/>
</dbReference>
<keyword evidence="5 9" id="KW-0560">Oxidoreductase</keyword>
<feature type="binding site" evidence="9">
    <location>
        <position position="208"/>
    </location>
    <ligand>
        <name>NADPH</name>
        <dbReference type="ChEBI" id="CHEBI:57783"/>
    </ligand>
</feature>
<feature type="binding site" evidence="9">
    <location>
        <position position="45"/>
    </location>
    <ligand>
        <name>NADPH</name>
        <dbReference type="ChEBI" id="CHEBI:57783"/>
    </ligand>
</feature>
<dbReference type="PANTHER" id="PTHR30525:SF0">
    <property type="entry name" value="1-DEOXY-D-XYLULOSE 5-PHOSPHATE REDUCTOISOMERASE, CHLOROPLASTIC"/>
    <property type="match status" value="1"/>
</dbReference>
<dbReference type="SUPFAM" id="SSF55347">
    <property type="entry name" value="Glyceraldehyde-3-phosphate dehydrogenase-like, C-terminal domain"/>
    <property type="match status" value="1"/>
</dbReference>
<evidence type="ECO:0000256" key="4">
    <source>
        <dbReference type="ARBA" id="ARBA00022857"/>
    </source>
</evidence>
<dbReference type="EMBL" id="CP072943">
    <property type="protein sequence ID" value="QTX33720.1"/>
    <property type="molecule type" value="Genomic_DNA"/>
</dbReference>
<proteinExistence type="inferred from homology"/>
<feature type="binding site" evidence="9">
    <location>
        <position position="155"/>
    </location>
    <ligand>
        <name>Mn(2+)</name>
        <dbReference type="ChEBI" id="CHEBI:29035"/>
    </ligand>
</feature>